<organism evidence="2">
    <name type="scientific">marine metagenome</name>
    <dbReference type="NCBI Taxonomy" id="408172"/>
    <lineage>
        <taxon>unclassified sequences</taxon>
        <taxon>metagenomes</taxon>
        <taxon>ecological metagenomes</taxon>
    </lineage>
</organism>
<dbReference type="EMBL" id="UINC01001359">
    <property type="protein sequence ID" value="SUZ78583.1"/>
    <property type="molecule type" value="Genomic_DNA"/>
</dbReference>
<evidence type="ECO:0000256" key="1">
    <source>
        <dbReference type="SAM" id="MobiDB-lite"/>
    </source>
</evidence>
<proteinExistence type="predicted"/>
<gene>
    <name evidence="2" type="ORF">METZ01_LOCUS31437</name>
</gene>
<feature type="region of interest" description="Disordered" evidence="1">
    <location>
        <begin position="129"/>
        <end position="149"/>
    </location>
</feature>
<accession>A0A381QLY1</accession>
<name>A0A381QLY1_9ZZZZ</name>
<feature type="compositionally biased region" description="Basic and acidic residues" evidence="1">
    <location>
        <begin position="129"/>
        <end position="141"/>
    </location>
</feature>
<dbReference type="AlphaFoldDB" id="A0A381QLY1"/>
<protein>
    <submittedName>
        <fullName evidence="2">Uncharacterized protein</fullName>
    </submittedName>
</protein>
<evidence type="ECO:0000313" key="2">
    <source>
        <dbReference type="EMBL" id="SUZ78583.1"/>
    </source>
</evidence>
<reference evidence="2" key="1">
    <citation type="submission" date="2018-05" db="EMBL/GenBank/DDBJ databases">
        <authorList>
            <person name="Lanie J.A."/>
            <person name="Ng W.-L."/>
            <person name="Kazmierczak K.M."/>
            <person name="Andrzejewski T.M."/>
            <person name="Davidsen T.M."/>
            <person name="Wayne K.J."/>
            <person name="Tettelin H."/>
            <person name="Glass J.I."/>
            <person name="Rusch D."/>
            <person name="Podicherti R."/>
            <person name="Tsui H.-C.T."/>
            <person name="Winkler M.E."/>
        </authorList>
    </citation>
    <scope>NUCLEOTIDE SEQUENCE</scope>
</reference>
<sequence length="149" mass="17538">MTDERRGKRVEDLPDWARRLYEDYGSPELNGLGDVFQGPLMDRKSGLRKDDIIEILLDRRMLPEGREPWVRGMLVGTTRNAIEILDQSGDFRSVARDVIVEVRLVTHLRRTYIEDRELLKFEKDDMRRRSEMHEKAEKTGEGYESSLWG</sequence>